<proteinExistence type="predicted"/>
<evidence type="ECO:0000313" key="2">
    <source>
        <dbReference type="Proteomes" id="UP001177212"/>
    </source>
</evidence>
<reference evidence="1" key="1">
    <citation type="submission" date="2023-07" db="EMBL/GenBank/DDBJ databases">
        <title>Genome content predicts the carbon catabolic preferences of heterotrophic bacteria.</title>
        <authorList>
            <person name="Gralka M."/>
        </authorList>
    </citation>
    <scope>NUCLEOTIDE SEQUENCE</scope>
    <source>
        <strain evidence="1">4G09</strain>
    </source>
</reference>
<dbReference type="EMBL" id="JAUYVT010000020">
    <property type="protein sequence ID" value="MDP2566432.1"/>
    <property type="molecule type" value="Genomic_DNA"/>
</dbReference>
<dbReference type="RefSeq" id="WP_305473055.1">
    <property type="nucleotide sequence ID" value="NZ_JAUYVT010000020.1"/>
</dbReference>
<keyword evidence="2" id="KW-1185">Reference proteome</keyword>
<evidence type="ECO:0000313" key="1">
    <source>
        <dbReference type="EMBL" id="MDP2566432.1"/>
    </source>
</evidence>
<organism evidence="1 2">
    <name type="scientific">Pseudoalteromonas marina</name>
    <dbReference type="NCBI Taxonomy" id="267375"/>
    <lineage>
        <taxon>Bacteria</taxon>
        <taxon>Pseudomonadati</taxon>
        <taxon>Pseudomonadota</taxon>
        <taxon>Gammaproteobacteria</taxon>
        <taxon>Alteromonadales</taxon>
        <taxon>Pseudoalteromonadaceae</taxon>
        <taxon>Pseudoalteromonas</taxon>
    </lineage>
</organism>
<accession>A0ABT9FI36</accession>
<gene>
    <name evidence="1" type="ORF">Q8W34_17430</name>
</gene>
<comment type="caution">
    <text evidence="1">The sequence shown here is derived from an EMBL/GenBank/DDBJ whole genome shotgun (WGS) entry which is preliminary data.</text>
</comment>
<protein>
    <submittedName>
        <fullName evidence="1">Uncharacterized protein</fullName>
    </submittedName>
</protein>
<sequence length="128" mass="14845">MNTNKDNTLVFEAIGSPLGEVESSRLRTRFKHKRGFDVYLEISGCPNSENLPKIMTELNVPFIGFVEQIKRKHEIHETKFKRVATRSRYFEYSKEGIIDLVNKLSMKKYTNLDTSHDGNVLETEECIC</sequence>
<dbReference type="Proteomes" id="UP001177212">
    <property type="component" value="Unassembled WGS sequence"/>
</dbReference>
<name>A0ABT9FI36_9GAMM</name>